<keyword evidence="2" id="KW-1185">Reference proteome</keyword>
<proteinExistence type="predicted"/>
<evidence type="ECO:0000313" key="1">
    <source>
        <dbReference type="EMBL" id="KAJ1361217.1"/>
    </source>
</evidence>
<sequence length="147" mass="16413">MVAENLKVGFGLLDYLLQKIVGVRNETGPFNRFAEIGHGYAIAMKSEITTAVKVAVTDEDLLPHTRFTESESSAKSALVKAKTETPETIGEESVISIDNLSVGWSFSEPMLRLFHCYCIATARAHGYANHRQRQQRKCHEDVQQSKD</sequence>
<dbReference type="EMBL" id="JAHQIW010004134">
    <property type="protein sequence ID" value="KAJ1361217.1"/>
    <property type="molecule type" value="Genomic_DNA"/>
</dbReference>
<comment type="caution">
    <text evidence="1">The sequence shown here is derived from an EMBL/GenBank/DDBJ whole genome shotgun (WGS) entry which is preliminary data.</text>
</comment>
<evidence type="ECO:0000313" key="2">
    <source>
        <dbReference type="Proteomes" id="UP001196413"/>
    </source>
</evidence>
<dbReference type="Proteomes" id="UP001196413">
    <property type="component" value="Unassembled WGS sequence"/>
</dbReference>
<dbReference type="AlphaFoldDB" id="A0AAD5MMK8"/>
<accession>A0AAD5MMK8</accession>
<protein>
    <submittedName>
        <fullName evidence="1">Uncharacterized protein</fullName>
    </submittedName>
</protein>
<organism evidence="1 2">
    <name type="scientific">Parelaphostrongylus tenuis</name>
    <name type="common">Meningeal worm</name>
    <dbReference type="NCBI Taxonomy" id="148309"/>
    <lineage>
        <taxon>Eukaryota</taxon>
        <taxon>Metazoa</taxon>
        <taxon>Ecdysozoa</taxon>
        <taxon>Nematoda</taxon>
        <taxon>Chromadorea</taxon>
        <taxon>Rhabditida</taxon>
        <taxon>Rhabditina</taxon>
        <taxon>Rhabditomorpha</taxon>
        <taxon>Strongyloidea</taxon>
        <taxon>Metastrongylidae</taxon>
        <taxon>Parelaphostrongylus</taxon>
    </lineage>
</organism>
<gene>
    <name evidence="1" type="ORF">KIN20_020416</name>
</gene>
<reference evidence="1" key="1">
    <citation type="submission" date="2021-06" db="EMBL/GenBank/DDBJ databases">
        <title>Parelaphostrongylus tenuis whole genome reference sequence.</title>
        <authorList>
            <person name="Garwood T.J."/>
            <person name="Larsen P.A."/>
            <person name="Fountain-Jones N.M."/>
            <person name="Garbe J.R."/>
            <person name="Macchietto M.G."/>
            <person name="Kania S.A."/>
            <person name="Gerhold R.W."/>
            <person name="Richards J.E."/>
            <person name="Wolf T.M."/>
        </authorList>
    </citation>
    <scope>NUCLEOTIDE SEQUENCE</scope>
    <source>
        <strain evidence="1">MNPRO001-30</strain>
        <tissue evidence="1">Meninges</tissue>
    </source>
</reference>
<name>A0AAD5MMK8_PARTN</name>